<evidence type="ECO:0000313" key="4">
    <source>
        <dbReference type="Proteomes" id="UP000886595"/>
    </source>
</evidence>
<feature type="compositionally biased region" description="Basic and acidic residues" evidence="1">
    <location>
        <begin position="9"/>
        <end position="23"/>
    </location>
</feature>
<keyword evidence="4" id="KW-1185">Reference proteome</keyword>
<feature type="domain" description="Meiosis-specific protein ASY3-like coiled-coil" evidence="2">
    <location>
        <begin position="104"/>
        <end position="261"/>
    </location>
</feature>
<organism evidence="3 4">
    <name type="scientific">Brassica carinata</name>
    <name type="common">Ethiopian mustard</name>
    <name type="synonym">Abyssinian cabbage</name>
    <dbReference type="NCBI Taxonomy" id="52824"/>
    <lineage>
        <taxon>Eukaryota</taxon>
        <taxon>Viridiplantae</taxon>
        <taxon>Streptophyta</taxon>
        <taxon>Embryophyta</taxon>
        <taxon>Tracheophyta</taxon>
        <taxon>Spermatophyta</taxon>
        <taxon>Magnoliopsida</taxon>
        <taxon>eudicotyledons</taxon>
        <taxon>Gunneridae</taxon>
        <taxon>Pentapetalae</taxon>
        <taxon>rosids</taxon>
        <taxon>malvids</taxon>
        <taxon>Brassicales</taxon>
        <taxon>Brassicaceae</taxon>
        <taxon>Brassiceae</taxon>
        <taxon>Brassica</taxon>
    </lineage>
</organism>
<proteinExistence type="predicted"/>
<feature type="compositionally biased region" description="Basic and acidic residues" evidence="1">
    <location>
        <begin position="163"/>
        <end position="172"/>
    </location>
</feature>
<feature type="region of interest" description="Disordered" evidence="1">
    <location>
        <begin position="391"/>
        <end position="716"/>
    </location>
</feature>
<feature type="compositionally biased region" description="Acidic residues" evidence="1">
    <location>
        <begin position="43"/>
        <end position="59"/>
    </location>
</feature>
<reference evidence="3 4" key="1">
    <citation type="submission" date="2020-02" db="EMBL/GenBank/DDBJ databases">
        <authorList>
            <person name="Ma Q."/>
            <person name="Huang Y."/>
            <person name="Song X."/>
            <person name="Pei D."/>
        </authorList>
    </citation>
    <scope>NUCLEOTIDE SEQUENCE [LARGE SCALE GENOMIC DNA]</scope>
    <source>
        <strain evidence="3">Sxm20200214</strain>
        <tissue evidence="3">Leaf</tissue>
    </source>
</reference>
<dbReference type="Pfam" id="PF20435">
    <property type="entry name" value="ASY3-like"/>
    <property type="match status" value="1"/>
</dbReference>
<feature type="compositionally biased region" description="Basic residues" evidence="1">
    <location>
        <begin position="689"/>
        <end position="702"/>
    </location>
</feature>
<gene>
    <name evidence="3" type="ORF">Bca52824_049069</name>
</gene>
<feature type="compositionally biased region" description="Acidic residues" evidence="1">
    <location>
        <begin position="422"/>
        <end position="432"/>
    </location>
</feature>
<feature type="compositionally biased region" description="Gly residues" evidence="1">
    <location>
        <begin position="466"/>
        <end position="485"/>
    </location>
</feature>
<feature type="compositionally biased region" description="Basic and acidic residues" evidence="1">
    <location>
        <begin position="522"/>
        <end position="531"/>
    </location>
</feature>
<feature type="compositionally biased region" description="Acidic residues" evidence="1">
    <location>
        <begin position="575"/>
        <end position="590"/>
    </location>
</feature>
<feature type="compositionally biased region" description="Basic and acidic residues" evidence="1">
    <location>
        <begin position="136"/>
        <end position="151"/>
    </location>
</feature>
<feature type="compositionally biased region" description="Acidic residues" evidence="1">
    <location>
        <begin position="497"/>
        <end position="512"/>
    </location>
</feature>
<evidence type="ECO:0000256" key="1">
    <source>
        <dbReference type="SAM" id="MobiDB-lite"/>
    </source>
</evidence>
<sequence>MSGWLLKKVLKEHEEESKRQNHLDEEEGDLGGRSSINPLDLLNEGDEDPDSEKETEIDDEEKKKQDEYADNVQPPTKESARRRRRAKRVVLVWWIDLMADSQPKTNPGAHQAPASFQNFPISSLQLSDDELISGRNGKEMDESQSPERIEEPPSAVFPQKVAPQRDGKDGPKKVLRSKLWEILGKASPENNEDVNSETPEVVKTNSKSCQGIKSSLIKHITSEISTRTTSLSQRMVGAKGIRNRSILTGAILGGKSTEEFTSQGTKGQALDKRFHDLGYYSFGRESSPEPNEVSYGAIEDSPALAHYKGLQARETSSEISKRGFDDERFPSWYLSVIIPPRLVVYVYIQILNGQPAILNNPNDDDVLPANQADPDQQDPQVANVDYHHIHHNHDNHQDQQPDIPGEPQLPPQDGYDNQADPDQSEESEDEVSDHDNHQDHGEPVVIHGRGGRGRGGRGRGGRRGGGEIGGRRGGGPGRGGRGRGVVEGQEHEYGVYELDDDDLLANQDDPDQQDPQVAADIPHNHDNHQDQQPDIPGEPQLPPQDGYDNQADPDQSEESEDEVIEGQEHEYGVYELDDDDLLANQDDPDQQDPQVAADIPHNHDNHQDQQPYIPGEPQLPPQDGYDHQSEESEDESEDEVSDDDDENQANGNANAAAPPLPPRGDPGCPLRPLLPRNYHEPRHIPVFRGGRRGRGGGRRGGRGGRGVPGNVHQEME</sequence>
<feature type="compositionally biased region" description="Basic residues" evidence="1">
    <location>
        <begin position="449"/>
        <end position="462"/>
    </location>
</feature>
<evidence type="ECO:0000313" key="3">
    <source>
        <dbReference type="EMBL" id="KAG2289465.1"/>
    </source>
</evidence>
<feature type="region of interest" description="Disordered" evidence="1">
    <location>
        <begin position="134"/>
        <end position="173"/>
    </location>
</feature>
<feature type="compositionally biased region" description="Low complexity" evidence="1">
    <location>
        <begin position="665"/>
        <end position="676"/>
    </location>
</feature>
<accession>A0A8X7RMC9</accession>
<dbReference type="Proteomes" id="UP000886595">
    <property type="component" value="Unassembled WGS sequence"/>
</dbReference>
<protein>
    <recommendedName>
        <fullName evidence="2">Meiosis-specific protein ASY3-like coiled-coil domain-containing protein</fullName>
    </recommendedName>
</protein>
<feature type="compositionally biased region" description="Low complexity" evidence="1">
    <location>
        <begin position="648"/>
        <end position="657"/>
    </location>
</feature>
<evidence type="ECO:0000259" key="2">
    <source>
        <dbReference type="Pfam" id="PF20435"/>
    </source>
</evidence>
<name>A0A8X7RMC9_BRACI</name>
<feature type="compositionally biased region" description="Basic and acidic residues" evidence="1">
    <location>
        <begin position="433"/>
        <end position="442"/>
    </location>
</feature>
<feature type="region of interest" description="Disordered" evidence="1">
    <location>
        <begin position="1"/>
        <end position="86"/>
    </location>
</feature>
<feature type="compositionally biased region" description="Acidic residues" evidence="1">
    <location>
        <begin position="554"/>
        <end position="565"/>
    </location>
</feature>
<feature type="compositionally biased region" description="Acidic residues" evidence="1">
    <location>
        <begin position="631"/>
        <end position="647"/>
    </location>
</feature>
<dbReference type="EMBL" id="JAAMPC010000010">
    <property type="protein sequence ID" value="KAG2289465.1"/>
    <property type="molecule type" value="Genomic_DNA"/>
</dbReference>
<dbReference type="InterPro" id="IPR046845">
    <property type="entry name" value="ASY3-like_CC"/>
</dbReference>
<dbReference type="OrthoDB" id="10441023at2759"/>
<comment type="caution">
    <text evidence="3">The sequence shown here is derived from an EMBL/GenBank/DDBJ whole genome shotgun (WGS) entry which is preliminary data.</text>
</comment>
<dbReference type="AlphaFoldDB" id="A0A8X7RMC9"/>